<evidence type="ECO:0000313" key="3">
    <source>
        <dbReference type="Proteomes" id="UP000319576"/>
    </source>
</evidence>
<dbReference type="EMBL" id="CP036273">
    <property type="protein sequence ID" value="QDU21154.1"/>
    <property type="molecule type" value="Genomic_DNA"/>
</dbReference>
<keyword evidence="3" id="KW-1185">Reference proteome</keyword>
<dbReference type="Proteomes" id="UP000319576">
    <property type="component" value="Chromosome"/>
</dbReference>
<proteinExistence type="predicted"/>
<gene>
    <name evidence="2" type="ORF">ETAA1_31190</name>
</gene>
<organism evidence="2 3">
    <name type="scientific">Urbifossiella limnaea</name>
    <dbReference type="NCBI Taxonomy" id="2528023"/>
    <lineage>
        <taxon>Bacteria</taxon>
        <taxon>Pseudomonadati</taxon>
        <taxon>Planctomycetota</taxon>
        <taxon>Planctomycetia</taxon>
        <taxon>Gemmatales</taxon>
        <taxon>Gemmataceae</taxon>
        <taxon>Urbifossiella</taxon>
    </lineage>
</organism>
<evidence type="ECO:0000313" key="2">
    <source>
        <dbReference type="EMBL" id="QDU21154.1"/>
    </source>
</evidence>
<dbReference type="OrthoDB" id="292308at2"/>
<accession>A0A517XUI0</accession>
<dbReference type="AlphaFoldDB" id="A0A517XUI0"/>
<dbReference type="RefSeq" id="WP_145239889.1">
    <property type="nucleotide sequence ID" value="NZ_CP036273.1"/>
</dbReference>
<reference evidence="2 3" key="1">
    <citation type="submission" date="2019-02" db="EMBL/GenBank/DDBJ databases">
        <title>Deep-cultivation of Planctomycetes and their phenomic and genomic characterization uncovers novel biology.</title>
        <authorList>
            <person name="Wiegand S."/>
            <person name="Jogler M."/>
            <person name="Boedeker C."/>
            <person name="Pinto D."/>
            <person name="Vollmers J."/>
            <person name="Rivas-Marin E."/>
            <person name="Kohn T."/>
            <person name="Peeters S.H."/>
            <person name="Heuer A."/>
            <person name="Rast P."/>
            <person name="Oberbeckmann S."/>
            <person name="Bunk B."/>
            <person name="Jeske O."/>
            <person name="Meyerdierks A."/>
            <person name="Storesund J.E."/>
            <person name="Kallscheuer N."/>
            <person name="Luecker S."/>
            <person name="Lage O.M."/>
            <person name="Pohl T."/>
            <person name="Merkel B.J."/>
            <person name="Hornburger P."/>
            <person name="Mueller R.-W."/>
            <person name="Bruemmer F."/>
            <person name="Labrenz M."/>
            <person name="Spormann A.M."/>
            <person name="Op den Camp H."/>
            <person name="Overmann J."/>
            <person name="Amann R."/>
            <person name="Jetten M.S.M."/>
            <person name="Mascher T."/>
            <person name="Medema M.H."/>
            <person name="Devos D.P."/>
            <person name="Kaster A.-K."/>
            <person name="Ovreas L."/>
            <person name="Rohde M."/>
            <person name="Galperin M.Y."/>
            <person name="Jogler C."/>
        </authorList>
    </citation>
    <scope>NUCLEOTIDE SEQUENCE [LARGE SCALE GENOMIC DNA]</scope>
    <source>
        <strain evidence="2 3">ETA_A1</strain>
    </source>
</reference>
<protein>
    <submittedName>
        <fullName evidence="2">Uncharacterized protein</fullName>
    </submittedName>
</protein>
<feature type="region of interest" description="Disordered" evidence="1">
    <location>
        <begin position="69"/>
        <end position="94"/>
    </location>
</feature>
<sequence length="112" mass="11534">MRNMLALVGALVVGFGGVGWYLGWYKLSVTKSSDGTLQVTTNVDTSRVVKDAGEGARHVGEFIGTQVESAKKDAANTPVTPAGTPGPKAVPTPAESGAWLFGIDFGTPAAKK</sequence>
<dbReference type="KEGG" id="uli:ETAA1_31190"/>
<name>A0A517XUI0_9BACT</name>
<evidence type="ECO:0000256" key="1">
    <source>
        <dbReference type="SAM" id="MobiDB-lite"/>
    </source>
</evidence>